<dbReference type="EMBL" id="DRMN01000238">
    <property type="protein sequence ID" value="HFB54994.1"/>
    <property type="molecule type" value="Genomic_DNA"/>
</dbReference>
<reference evidence="1" key="1">
    <citation type="journal article" date="2020" name="mSystems">
        <title>Genome- and Community-Level Interaction Insights into Carbon Utilization and Element Cycling Functions of Hydrothermarchaeota in Hydrothermal Sediment.</title>
        <authorList>
            <person name="Zhou Z."/>
            <person name="Liu Y."/>
            <person name="Xu W."/>
            <person name="Pan J."/>
            <person name="Luo Z.H."/>
            <person name="Li M."/>
        </authorList>
    </citation>
    <scope>NUCLEOTIDE SEQUENCE [LARGE SCALE GENOMIC DNA]</scope>
    <source>
        <strain evidence="1">HyVt-489</strain>
    </source>
</reference>
<dbReference type="Proteomes" id="UP000886042">
    <property type="component" value="Unassembled WGS sequence"/>
</dbReference>
<name>A0A7C3GAV7_9PROT</name>
<gene>
    <name evidence="1" type="ORF">ENJ46_03640</name>
</gene>
<evidence type="ECO:0000313" key="1">
    <source>
        <dbReference type="EMBL" id="HFB54994.1"/>
    </source>
</evidence>
<comment type="caution">
    <text evidence="1">The sequence shown here is derived from an EMBL/GenBank/DDBJ whole genome shotgun (WGS) entry which is preliminary data.</text>
</comment>
<dbReference type="AlphaFoldDB" id="A0A7C3GAV7"/>
<accession>A0A7C3GAV7</accession>
<protein>
    <submittedName>
        <fullName evidence="1">Uncharacterized protein</fullName>
    </submittedName>
</protein>
<proteinExistence type="predicted"/>
<organism evidence="1">
    <name type="scientific">Hellea balneolensis</name>
    <dbReference type="NCBI Taxonomy" id="287478"/>
    <lineage>
        <taxon>Bacteria</taxon>
        <taxon>Pseudomonadati</taxon>
        <taxon>Pseudomonadota</taxon>
        <taxon>Alphaproteobacteria</taxon>
        <taxon>Maricaulales</taxon>
        <taxon>Robiginitomaculaceae</taxon>
        <taxon>Hellea</taxon>
    </lineage>
</organism>
<sequence>MSKKLRDRANSRGLNNGFSGNGYLGQKDLDLLAARLKKKLAYQLSKSGVEGVEDAPNVLNIVIKDAVPSRPTFEQLSRQTSLSFNSFGNGGATFEGTMTHNGEDAGVISYAWYETDITRTGGRGSTWYDANYAIDRFSRKAGKSFR</sequence>